<evidence type="ECO:0000259" key="2">
    <source>
        <dbReference type="SMART" id="SM00923"/>
    </source>
</evidence>
<feature type="region of interest" description="Disordered" evidence="1">
    <location>
        <begin position="62"/>
        <end position="97"/>
    </location>
</feature>
<dbReference type="KEGG" id="shun:DWB77_02858"/>
<feature type="domain" description="MbtH-like" evidence="2">
    <location>
        <begin position="189"/>
        <end position="234"/>
    </location>
</feature>
<protein>
    <recommendedName>
        <fullName evidence="2">MbtH-like domain-containing protein</fullName>
    </recommendedName>
</protein>
<name>A0A387HIP6_9ACTN</name>
<dbReference type="PANTHER" id="PTHR38444:SF1">
    <property type="entry name" value="ENTEROBACTIN BIOSYNTHESIS PROTEIN YBDZ"/>
    <property type="match status" value="1"/>
</dbReference>
<dbReference type="GO" id="GO:0005829">
    <property type="term" value="C:cytosol"/>
    <property type="evidence" value="ECO:0007669"/>
    <property type="project" value="TreeGrafter"/>
</dbReference>
<dbReference type="SMART" id="SM00923">
    <property type="entry name" value="MbtH"/>
    <property type="match status" value="1"/>
</dbReference>
<dbReference type="InterPro" id="IPR005153">
    <property type="entry name" value="MbtH-like_dom"/>
</dbReference>
<gene>
    <name evidence="3" type="ORF">DWB77_02858</name>
</gene>
<dbReference type="EMBL" id="CP032698">
    <property type="protein sequence ID" value="AYG80720.1"/>
    <property type="molecule type" value="Genomic_DNA"/>
</dbReference>
<reference evidence="3 4" key="1">
    <citation type="submission" date="2018-10" db="EMBL/GenBank/DDBJ databases">
        <title>Relationship between Morphology and Antimicrobial Activity in Streptomyces.</title>
        <authorList>
            <person name="Kang H.J."/>
            <person name="Kim S.B."/>
        </authorList>
    </citation>
    <scope>NUCLEOTIDE SEQUENCE [LARGE SCALE GENOMIC DNA]</scope>
    <source>
        <strain evidence="3 4">BH38</strain>
    </source>
</reference>
<dbReference type="InterPro" id="IPR038020">
    <property type="entry name" value="MbtH-like_sf"/>
</dbReference>
<dbReference type="Proteomes" id="UP000271554">
    <property type="component" value="Chromosome"/>
</dbReference>
<proteinExistence type="predicted"/>
<dbReference type="PANTHER" id="PTHR38444">
    <property type="entry name" value="ENTEROBACTIN BIOSYNTHESIS PROTEIN YBDZ"/>
    <property type="match status" value="1"/>
</dbReference>
<dbReference type="Gene3D" id="3.90.820.10">
    <property type="entry name" value="Structural Genomics, Unknown Function 30-nov-00 1gh9 Mol_id"/>
    <property type="match status" value="1"/>
</dbReference>
<evidence type="ECO:0000313" key="4">
    <source>
        <dbReference type="Proteomes" id="UP000271554"/>
    </source>
</evidence>
<dbReference type="SUPFAM" id="SSF160582">
    <property type="entry name" value="MbtH-like"/>
    <property type="match status" value="1"/>
</dbReference>
<evidence type="ECO:0000313" key="3">
    <source>
        <dbReference type="EMBL" id="AYG80720.1"/>
    </source>
</evidence>
<accession>A0A387HIP6</accession>
<keyword evidence="4" id="KW-1185">Reference proteome</keyword>
<sequence length="238" mass="25052">MMPRRIRSGEIPSRRECERHQYGFASSLIKGLMLLTRATVTAVLSPRYPSCPLSIPFRSCGAPGGRHPASTGPGPGRARPPLQRPGGPGSGAPDVGFTGARPYQRVLNCRARRPSSQKALKLLATARWCGVLYVARRPRPVGSGSCRAVSASPRRAVSFASAIPASMRARAVRPASSHDSDTGVGDVSNPFDDQDGTLLVVVNDAGRHSLWPAFAPCPDGWKAVLGAAPREAVAPAAS</sequence>
<dbReference type="AlphaFoldDB" id="A0A387HIP6"/>
<dbReference type="GO" id="GO:0019290">
    <property type="term" value="P:siderophore biosynthetic process"/>
    <property type="evidence" value="ECO:0007669"/>
    <property type="project" value="TreeGrafter"/>
</dbReference>
<dbReference type="InterPro" id="IPR037407">
    <property type="entry name" value="MLP_fam"/>
</dbReference>
<organism evidence="3 4">
    <name type="scientific">Streptomyces hundungensis</name>
    <dbReference type="NCBI Taxonomy" id="1077946"/>
    <lineage>
        <taxon>Bacteria</taxon>
        <taxon>Bacillati</taxon>
        <taxon>Actinomycetota</taxon>
        <taxon>Actinomycetes</taxon>
        <taxon>Kitasatosporales</taxon>
        <taxon>Streptomycetaceae</taxon>
        <taxon>Streptomyces</taxon>
    </lineage>
</organism>
<dbReference type="Pfam" id="PF03621">
    <property type="entry name" value="MbtH"/>
    <property type="match status" value="1"/>
</dbReference>
<evidence type="ECO:0000256" key="1">
    <source>
        <dbReference type="SAM" id="MobiDB-lite"/>
    </source>
</evidence>